<dbReference type="GO" id="GO:0016485">
    <property type="term" value="P:protein processing"/>
    <property type="evidence" value="ECO:0007669"/>
    <property type="project" value="TreeGrafter"/>
</dbReference>
<evidence type="ECO:0000313" key="4">
    <source>
        <dbReference type="EMBL" id="KAK8784614.1"/>
    </source>
</evidence>
<feature type="transmembrane region" description="Helical" evidence="2">
    <location>
        <begin position="15"/>
        <end position="37"/>
    </location>
</feature>
<feature type="domain" description="Peptidase M13 N-terminal" evidence="3">
    <location>
        <begin position="75"/>
        <end position="388"/>
    </location>
</feature>
<keyword evidence="2" id="KW-0472">Membrane</keyword>
<keyword evidence="2" id="KW-0812">Transmembrane</keyword>
<dbReference type="InterPro" id="IPR042089">
    <property type="entry name" value="Peptidase_M13_dom_2"/>
</dbReference>
<evidence type="ECO:0000313" key="5">
    <source>
        <dbReference type="Proteomes" id="UP001321473"/>
    </source>
</evidence>
<evidence type="ECO:0000259" key="3">
    <source>
        <dbReference type="Pfam" id="PF05649"/>
    </source>
</evidence>
<dbReference type="Gene3D" id="3.40.390.10">
    <property type="entry name" value="Collagenase (Catalytic Domain)"/>
    <property type="match status" value="1"/>
</dbReference>
<dbReference type="Pfam" id="PF05649">
    <property type="entry name" value="Peptidase_M13_N"/>
    <property type="match status" value="1"/>
</dbReference>
<evidence type="ECO:0000256" key="2">
    <source>
        <dbReference type="SAM" id="Phobius"/>
    </source>
</evidence>
<reference evidence="4 5" key="1">
    <citation type="journal article" date="2023" name="Arcadia Sci">
        <title>De novo assembly of a long-read Amblyomma americanum tick genome.</title>
        <authorList>
            <person name="Chou S."/>
            <person name="Poskanzer K.E."/>
            <person name="Rollins M."/>
            <person name="Thuy-Boun P.S."/>
        </authorList>
    </citation>
    <scope>NUCLEOTIDE SEQUENCE [LARGE SCALE GENOMIC DNA]</scope>
    <source>
        <strain evidence="4">F_SG_1</strain>
        <tissue evidence="4">Salivary glands</tissue>
    </source>
</reference>
<dbReference type="GO" id="GO:0005886">
    <property type="term" value="C:plasma membrane"/>
    <property type="evidence" value="ECO:0007669"/>
    <property type="project" value="TreeGrafter"/>
</dbReference>
<dbReference type="PANTHER" id="PTHR11733:SF241">
    <property type="entry name" value="GH26575P-RELATED"/>
    <property type="match status" value="1"/>
</dbReference>
<dbReference type="InterPro" id="IPR008753">
    <property type="entry name" value="Peptidase_M13_N"/>
</dbReference>
<dbReference type="PROSITE" id="PS51885">
    <property type="entry name" value="NEPRILYSIN"/>
    <property type="match status" value="1"/>
</dbReference>
<dbReference type="EMBL" id="JARKHS020004424">
    <property type="protein sequence ID" value="KAK8784614.1"/>
    <property type="molecule type" value="Genomic_DNA"/>
</dbReference>
<dbReference type="PANTHER" id="PTHR11733">
    <property type="entry name" value="ZINC METALLOPROTEASE FAMILY M13 NEPRILYSIN-RELATED"/>
    <property type="match status" value="1"/>
</dbReference>
<dbReference type="InterPro" id="IPR000718">
    <property type="entry name" value="Peptidase_M13"/>
</dbReference>
<proteinExistence type="inferred from homology"/>
<accession>A0AAQ4FBF0</accession>
<dbReference type="InterPro" id="IPR024079">
    <property type="entry name" value="MetalloPept_cat_dom_sf"/>
</dbReference>
<dbReference type="GO" id="GO:0004222">
    <property type="term" value="F:metalloendopeptidase activity"/>
    <property type="evidence" value="ECO:0007669"/>
    <property type="project" value="InterPro"/>
</dbReference>
<dbReference type="SUPFAM" id="SSF55486">
    <property type="entry name" value="Metalloproteases ('zincins'), catalytic domain"/>
    <property type="match status" value="1"/>
</dbReference>
<protein>
    <recommendedName>
        <fullName evidence="3">Peptidase M13 N-terminal domain-containing protein</fullName>
    </recommendedName>
</protein>
<organism evidence="4 5">
    <name type="scientific">Amblyomma americanum</name>
    <name type="common">Lone star tick</name>
    <dbReference type="NCBI Taxonomy" id="6943"/>
    <lineage>
        <taxon>Eukaryota</taxon>
        <taxon>Metazoa</taxon>
        <taxon>Ecdysozoa</taxon>
        <taxon>Arthropoda</taxon>
        <taxon>Chelicerata</taxon>
        <taxon>Arachnida</taxon>
        <taxon>Acari</taxon>
        <taxon>Parasitiformes</taxon>
        <taxon>Ixodida</taxon>
        <taxon>Ixodoidea</taxon>
        <taxon>Ixodidae</taxon>
        <taxon>Amblyomminae</taxon>
        <taxon>Amblyomma</taxon>
    </lineage>
</organism>
<name>A0AAQ4FBF0_AMBAM</name>
<gene>
    <name evidence="4" type="ORF">V5799_009020</name>
</gene>
<sequence length="690" mass="76801">MLAGNRTERMCGDDLVASVMFVAALCLVLAILMYLLVSIRNSAEPLKAEKACVSDGCLRDAAFLNNLLSWNVVWPCDNFYMFVCRKWKNQLADMPLVGSVSVDDDYVANAEQKMYAMLQDRRHDSRVIQPLRNLLDKCMDVKRTEEVGWDPLLEFMRGASVGTFPMTPPIPTSLSVWKAAGHVLRKTGAAALLSLGIGANRRAGNKDIVLIAPPDMLTRSTNVDVKEAVRLYTDAVFSAFKALRKEFIPSVHTLGIVKFAGSLEALCDSRYHERQSYEIAKLNASSHLYVFLTEALRGSEETFHVRPGVDVLMQSQAIIAKVVELVESTELHVVLNYISLRLMIQTSPFIPRTDLTDFYGVLLHGKIQNSLPRWKLCLRVVEKTLFPLVYISFLTSLNVNSSALKLSDVVTEAARAFLRGVKTSPLFNAFSRAAIHKTFVNTRLKVLAPSWISDNALLKAYLQSLPTITPADTPFGSYVATFEHSFAHSISRGYSQQWGRSAFSTDCDYDAGVRAVYVPLLVFNVTPAGDYAQVPRVAFRVGKCILDMLFAEANSTPNPEPWLDQETRLKFEETERCFGGSPAAGPLRAMWFPKLTDALAAKFALNAFQRAVENSGKVLGLRLPNGKRLTHDQLFFIFLVLQACERNGDRNISAEAGARWNVVLRKHLDFQAALNCPFGSVMNQAVHCHV</sequence>
<keyword evidence="5" id="KW-1185">Reference proteome</keyword>
<comment type="similarity">
    <text evidence="1">Belongs to the peptidase M13 family.</text>
</comment>
<comment type="caution">
    <text evidence="4">The sequence shown here is derived from an EMBL/GenBank/DDBJ whole genome shotgun (WGS) entry which is preliminary data.</text>
</comment>
<keyword evidence="2" id="KW-1133">Transmembrane helix</keyword>
<dbReference type="Proteomes" id="UP001321473">
    <property type="component" value="Unassembled WGS sequence"/>
</dbReference>
<dbReference type="AlphaFoldDB" id="A0AAQ4FBF0"/>
<dbReference type="Gene3D" id="1.10.1380.10">
    <property type="entry name" value="Neutral endopeptidase , domain2"/>
    <property type="match status" value="1"/>
</dbReference>
<evidence type="ECO:0000256" key="1">
    <source>
        <dbReference type="ARBA" id="ARBA00007357"/>
    </source>
</evidence>